<dbReference type="VEuPathDB" id="ToxoDB:TGVAND_211640"/>
<evidence type="ECO:0000256" key="8">
    <source>
        <dbReference type="SAM" id="Phobius"/>
    </source>
</evidence>
<comment type="subcellular location">
    <subcellularLocation>
        <location evidence="1">Cell membrane</location>
        <topology evidence="1">Multi-pass membrane protein</topology>
    </subcellularLocation>
</comment>
<feature type="transmembrane region" description="Helical" evidence="8">
    <location>
        <begin position="2170"/>
        <end position="2189"/>
    </location>
</feature>
<feature type="region of interest" description="Disordered" evidence="7">
    <location>
        <begin position="97"/>
        <end position="217"/>
    </location>
</feature>
<feature type="compositionally biased region" description="Basic and acidic residues" evidence="7">
    <location>
        <begin position="324"/>
        <end position="335"/>
    </location>
</feature>
<keyword evidence="9" id="KW-0732">Signal</keyword>
<feature type="compositionally biased region" description="Basic and acidic residues" evidence="7">
    <location>
        <begin position="300"/>
        <end position="315"/>
    </location>
</feature>
<feature type="region of interest" description="Disordered" evidence="7">
    <location>
        <begin position="2604"/>
        <end position="2634"/>
    </location>
</feature>
<dbReference type="PANTHER" id="PTHR14319:SF3">
    <property type="entry name" value="TRANSMEMBRANE PROTEIN-LIKE PROTEIN"/>
    <property type="match status" value="1"/>
</dbReference>
<gene>
    <name evidence="10" type="ORF">TGVAND_211640</name>
</gene>
<feature type="region of interest" description="Disordered" evidence="7">
    <location>
        <begin position="276"/>
        <end position="346"/>
    </location>
</feature>
<dbReference type="EMBL" id="AEYJ02001765">
    <property type="protein sequence ID" value="KFG99885.1"/>
    <property type="molecule type" value="Genomic_DNA"/>
</dbReference>
<feature type="region of interest" description="Disordered" evidence="7">
    <location>
        <begin position="1351"/>
        <end position="1376"/>
    </location>
</feature>
<dbReference type="Pfam" id="PF12036">
    <property type="entry name" value="DUF3522"/>
    <property type="match status" value="1"/>
</dbReference>
<keyword evidence="5 8" id="KW-1133">Transmembrane helix</keyword>
<dbReference type="OrthoDB" id="332721at2759"/>
<feature type="region of interest" description="Disordered" evidence="7">
    <location>
        <begin position="1265"/>
        <end position="1305"/>
    </location>
</feature>
<dbReference type="GO" id="GO:0005886">
    <property type="term" value="C:plasma membrane"/>
    <property type="evidence" value="ECO:0007669"/>
    <property type="project" value="UniProtKB-SubCell"/>
</dbReference>
<feature type="compositionally biased region" description="Basic and acidic residues" evidence="7">
    <location>
        <begin position="1646"/>
        <end position="1657"/>
    </location>
</feature>
<keyword evidence="4 8" id="KW-0812">Transmembrane</keyword>
<proteinExistence type="inferred from homology"/>
<evidence type="ECO:0000313" key="11">
    <source>
        <dbReference type="Proteomes" id="UP000028840"/>
    </source>
</evidence>
<dbReference type="InterPro" id="IPR021910">
    <property type="entry name" value="NGX6/PGAP6/MYMK"/>
</dbReference>
<feature type="region of interest" description="Disordered" evidence="7">
    <location>
        <begin position="957"/>
        <end position="983"/>
    </location>
</feature>
<feature type="region of interest" description="Disordered" evidence="7">
    <location>
        <begin position="2533"/>
        <end position="2560"/>
    </location>
</feature>
<keyword evidence="3" id="KW-1003">Cell membrane</keyword>
<evidence type="ECO:0000256" key="2">
    <source>
        <dbReference type="ARBA" id="ARBA00005542"/>
    </source>
</evidence>
<feature type="compositionally biased region" description="Polar residues" evidence="7">
    <location>
        <begin position="2443"/>
        <end position="2454"/>
    </location>
</feature>
<reference evidence="10 11" key="1">
    <citation type="submission" date="2014-08" db="EMBL/GenBank/DDBJ databases">
        <authorList>
            <person name="Sibley D."/>
            <person name="Venepally P."/>
            <person name="Karamycheva S."/>
            <person name="Hadjithomas M."/>
            <person name="Khan A."/>
            <person name="Brunk B."/>
            <person name="Roos D."/>
            <person name="Caler E."/>
            <person name="Lorenzi H."/>
        </authorList>
    </citation>
    <scope>NUCLEOTIDE SEQUENCE [LARGE SCALE GENOMIC DNA]</scope>
    <source>
        <strain evidence="10 11">VAND</strain>
    </source>
</reference>
<name>A0A086PHQ4_TOXGO</name>
<evidence type="ECO:0000256" key="1">
    <source>
        <dbReference type="ARBA" id="ARBA00004651"/>
    </source>
</evidence>
<feature type="compositionally biased region" description="Polar residues" evidence="7">
    <location>
        <begin position="1601"/>
        <end position="1619"/>
    </location>
</feature>
<feature type="compositionally biased region" description="Low complexity" evidence="7">
    <location>
        <begin position="1364"/>
        <end position="1376"/>
    </location>
</feature>
<feature type="compositionally biased region" description="Basic and acidic residues" evidence="7">
    <location>
        <begin position="1537"/>
        <end position="1546"/>
    </location>
</feature>
<feature type="compositionally biased region" description="Basic and acidic residues" evidence="7">
    <location>
        <begin position="671"/>
        <end position="687"/>
    </location>
</feature>
<feature type="compositionally biased region" description="Basic and acidic residues" evidence="7">
    <location>
        <begin position="2253"/>
        <end position="2267"/>
    </location>
</feature>
<comment type="caution">
    <text evidence="10">The sequence shown here is derived from an EMBL/GenBank/DDBJ whole genome shotgun (WGS) entry which is preliminary data.</text>
</comment>
<feature type="region of interest" description="Disordered" evidence="7">
    <location>
        <begin position="1795"/>
        <end position="1814"/>
    </location>
</feature>
<feature type="compositionally biased region" description="Basic and acidic residues" evidence="7">
    <location>
        <begin position="1041"/>
        <end position="1063"/>
    </location>
</feature>
<feature type="region of interest" description="Disordered" evidence="7">
    <location>
        <begin position="1537"/>
        <end position="1669"/>
    </location>
</feature>
<feature type="region of interest" description="Disordered" evidence="7">
    <location>
        <begin position="2226"/>
        <end position="2267"/>
    </location>
</feature>
<feature type="region of interest" description="Disordered" evidence="7">
    <location>
        <begin position="815"/>
        <end position="840"/>
    </location>
</feature>
<dbReference type="Proteomes" id="UP000028840">
    <property type="component" value="Unassembled WGS sequence"/>
</dbReference>
<feature type="region of interest" description="Disordered" evidence="7">
    <location>
        <begin position="2047"/>
        <end position="2072"/>
    </location>
</feature>
<feature type="region of interest" description="Disordered" evidence="7">
    <location>
        <begin position="643"/>
        <end position="687"/>
    </location>
</feature>
<feature type="compositionally biased region" description="Gly residues" evidence="7">
    <location>
        <begin position="2547"/>
        <end position="2556"/>
    </location>
</feature>
<feature type="transmembrane region" description="Helical" evidence="8">
    <location>
        <begin position="2012"/>
        <end position="2032"/>
    </location>
</feature>
<feature type="signal peptide" evidence="9">
    <location>
        <begin position="1"/>
        <end position="22"/>
    </location>
</feature>
<evidence type="ECO:0000256" key="9">
    <source>
        <dbReference type="SAM" id="SignalP"/>
    </source>
</evidence>
<feature type="compositionally biased region" description="Low complexity" evidence="7">
    <location>
        <begin position="1214"/>
        <end position="1229"/>
    </location>
</feature>
<evidence type="ECO:0000256" key="7">
    <source>
        <dbReference type="SAM" id="MobiDB-lite"/>
    </source>
</evidence>
<feature type="compositionally biased region" description="Basic and acidic residues" evidence="7">
    <location>
        <begin position="1136"/>
        <end position="1150"/>
    </location>
</feature>
<feature type="compositionally biased region" description="Basic and acidic residues" evidence="7">
    <location>
        <begin position="282"/>
        <end position="293"/>
    </location>
</feature>
<feature type="region of interest" description="Disordered" evidence="7">
    <location>
        <begin position="2732"/>
        <end position="2811"/>
    </location>
</feature>
<feature type="transmembrane region" description="Helical" evidence="8">
    <location>
        <begin position="2123"/>
        <end position="2140"/>
    </location>
</feature>
<feature type="compositionally biased region" description="Basic and acidic residues" evidence="7">
    <location>
        <begin position="1114"/>
        <end position="1129"/>
    </location>
</feature>
<feature type="compositionally biased region" description="Basic and acidic residues" evidence="7">
    <location>
        <begin position="1291"/>
        <end position="1300"/>
    </location>
</feature>
<feature type="region of interest" description="Disordered" evidence="7">
    <location>
        <begin position="1022"/>
        <end position="1150"/>
    </location>
</feature>
<evidence type="ECO:0000256" key="4">
    <source>
        <dbReference type="ARBA" id="ARBA00022692"/>
    </source>
</evidence>
<feature type="compositionally biased region" description="Basic and acidic residues" evidence="7">
    <location>
        <begin position="1569"/>
        <end position="1597"/>
    </location>
</feature>
<dbReference type="PANTHER" id="PTHR14319">
    <property type="entry name" value="FIVE-SPAN TRANSMEMBRANE PROTEIN M83"/>
    <property type="match status" value="1"/>
</dbReference>
<feature type="compositionally biased region" description="Low complexity" evidence="7">
    <location>
        <begin position="118"/>
        <end position="128"/>
    </location>
</feature>
<evidence type="ECO:0000313" key="10">
    <source>
        <dbReference type="EMBL" id="KFG99885.1"/>
    </source>
</evidence>
<feature type="compositionally biased region" description="Polar residues" evidence="7">
    <location>
        <begin position="1354"/>
        <end position="1363"/>
    </location>
</feature>
<comment type="similarity">
    <text evidence="2">Belongs to the TMEM8 family.</text>
</comment>
<feature type="compositionally biased region" description="Basic and acidic residues" evidence="7">
    <location>
        <begin position="1070"/>
        <end position="1085"/>
    </location>
</feature>
<feature type="region of interest" description="Disordered" evidence="7">
    <location>
        <begin position="2391"/>
        <end position="2461"/>
    </location>
</feature>
<feature type="compositionally biased region" description="Basic and acidic residues" evidence="7">
    <location>
        <begin position="1265"/>
        <end position="1274"/>
    </location>
</feature>
<feature type="compositionally biased region" description="Basic and acidic residues" evidence="7">
    <location>
        <begin position="2400"/>
        <end position="2429"/>
    </location>
</feature>
<sequence>MAYCLRFLACLSFFLAAGPLRCFVPSCYLLYQLLWTEAATGGFPWQRPSPTPLDFFGSEDSLSLFSSTSPALPFPSANSVSPSEANVLGDAAASVAPASSPISREAGERRQGAGPEFSSPSSAQSAPSTLADVATRLSPSFSEGENDRQPPGRAAPSNARLSSGLAAAVSQEAGTQRRLPPSDSAKSMPPTWNDHNHGTLPASVPSPLREHNPFSSHLEGQHACGALFAPPRGRGSDRLFSQNEAEKEKGKGASSDNLEILVRNINMPHRSVAVGSVQVHLPVDRQRGSRTDSESSGDAETEKHRNKEAAEKRTGEGSVFDALAGHREPQIREDPAEASEEETEREVAASEHASVKLDISHFSLPTKAALFFRWGKPPTFVNYDLRLEVASPGTYFLPLVWPADGISPLRRSVECSSPSSPLASSSSAYSPSASFPASSSSLSSTPSSLSTHPSGGDALSSSLSSVSDVRPCACSRPPFASASLAVSAASPPLSEAGSMSLVSSFLPVGRLYYLVISCTVAELASYRQKLTPRGRDAFLAGTLSLSFHGDKFLRIFPLLTQDERENMDFSLDPGKNGNVHYFHLPSTVSSPATPVSEGAERAENAPDLSPLGGAFFRALGDSARRHGDAADGAERLDSVGRELSEAEKHAPDSVENLECDKRHAKVPQVGRKHETTSGKAEGDLSLNRDRGNRVANAVEKARKGDQEQGKNFEKEVDSQFTRFFFFAPKTLLQEVVVEGGEVEGRLDAFRDEGSPLPLSPPSSLSRLGRTYPAGFRLRFPRKRVSPPYQLKAAPTFSFEWHQVLSLPPQVAAPSSSVSNPFSFSPSSSSESSSSSGASGSPPFPIACIRVNFSGAPVSTFQRENEERGLLTSLDTCSFFSEAVHRGGVQREEKQGDVLSEQEGRGSKQEAEAQGDARNGDALRRLSTQEMEAEEFSSVSATLSRFFDLRAVDILKPRQRSAKREGGRSAGEEKSAEGGRQTREWTFVVPQERLPEAIQKAAHTVTLSWRIAPLLVVHRETPSPARREGVGPQFWDQAAANKSEREERGRRRQTEGASVEKERTPPQTEGLQRRELSGESSGRRGGDTAAGKHGIPLPGVLSTEGVEETDSEGMENARREEMSKERETERAVGGASRMREDRRKEERETTERDTLDRTLFLLSQRITFDLPSRGPWAFTFYLNTTMPLERVIFSSESVDLGDFGSPQNHAALTVSSPTAPRSSRLSPAASVDGEPSLETFSKVPFFIRRHSCRARMLAAQCRDTSETAGAKEARQRQSSTFPQPSFSHGRGRTGERGDSGSRAKNGGFFAETSPALDVFSPTAVRFSSLFSGMISRIISLFSTSWSEETEVPQAPVSSNRQSTQSASMSYPVSPPSSLSSQHGCTSCPSARSSLLFLPLVSPALPSPSFSSFLILSSVFSSRSSPPSSLPRSSPHSSPSWCPCSRSSGVCDTWCATPLLSFSRPLLPIFQPNLLQSLALSLGPETAERPALAELFFSPSDVSGGVALLLKLDAGDIWRSPQFVCEEADWQQEEARLRAEREDSELVKKRAQKARQQEVGDAGKPGTQRVGDSREEKGDTAFERAEGGESQQQREEHELSGMASATASDRLHSSPSQTWTKTDSRGAPFASQEARVPFERAAPTAGPLKRDLEAVERARSRQHASGTATEAPETDVVVSFFTVEFLLRREAAPFRRARPDELEAAKEETRDQAFNTHWGSATDTVVAHRWRLPFACRSVVAGGAKRGTVELAGDNSSGGTPVVMPVVMELGADEETDDVSRRRSFAVDRVRTDKREFADEVQERSSQILDTNRSRVSEDASSSRVSSLAAVMDSSLSGGLSASGEASSFSPTSPSRTFSLAKKVGAGVEFLYEATVAPSWNFRPGRHLASWRLLKRTVVVSANDNLKREINRFLMMTEIDQEANRDELQKYEARKEAVSETTFSQHEAQDLRWGNNSPGVFLKAQFLADEPCEQTCHRGHCWPLGFVDGFRLNYCRCTLGVGGAACDEELLPRWYVAFLTALLVFSNLAFLFVIRFSIRELLDSARPWETEANSDQGEETRSKTTAGQGEETLSRARWKRPAAWRPVVRLTVFGTAMVASSMYHLCFDGDRCFVLSPMDWQNLDFLFSFFSILLVLVALSRLPVSLEFFLVGVSFAVLSRATLATPRRSATVSRLFVSLSLLLLLRLFGAFPRRWKERRRQRRLLSPAAWRCRRLLLTAMARAIEAERASRKQQGSMETGRGAVWGGVPTEFEEGPVRGERRSGLVESREARNERRRDLERAETAWTADAEEGKDGVSSPHVRESVAFLQKCLLVCQDFFVVLGTQVVEGVADPLSLLLGISLAALGVSAFVFFETNENYAFVHSLWHVTIELSPFFCLRGLAPSRAAPVLAALQTPRKKRRQEETGSEQGREEREPELVHEARAEGREGKGNASVTGKEERRQASLQMASESKGSGETLVDAGVEPRQGGFFRRRFPGLTRVQAAVSEFCGSRKHEDVSAISWKTLLARAVAEATELKWQLETGDAEKAAGGFAEEAGRTPYTRRGGGEMSEGGKGAGDAVHKRCLSSRLAERFNKEKGNREDSDRGHLAGPLIEASANASCRSQFVGTDRRNPSEPLELSSSRCGQTGEAHGGDKEASFVVNTVDDDLHADPPTSLSADQVNQVAFLLWRQLAFHKRCESVGRKGRVMFQHPNGFQRTVASYERANSHVSSSHSGNVVGLRCAASESTTVSASPSSSASLSSPAAYSPPCSSRSSRHSSLPSSSSSPPSSSLSASSSSSPPSPSSSSYASSSLSSSSSSAPATSSAHPSGSPLLPVPVCRSSGASLGGECLWCAVAGRLSALDVAAIQGVMVCLRAKKMVSKLSGNVGCS</sequence>
<organism evidence="10 11">
    <name type="scientific">Toxoplasma gondii VAND</name>
    <dbReference type="NCBI Taxonomy" id="933077"/>
    <lineage>
        <taxon>Eukaryota</taxon>
        <taxon>Sar</taxon>
        <taxon>Alveolata</taxon>
        <taxon>Apicomplexa</taxon>
        <taxon>Conoidasida</taxon>
        <taxon>Coccidia</taxon>
        <taxon>Eucoccidiorida</taxon>
        <taxon>Eimeriorina</taxon>
        <taxon>Sarcocystidae</taxon>
        <taxon>Toxoplasma</taxon>
    </lineage>
</organism>
<feature type="compositionally biased region" description="Basic and acidic residues" evidence="7">
    <location>
        <begin position="643"/>
        <end position="652"/>
    </location>
</feature>
<evidence type="ECO:0000256" key="3">
    <source>
        <dbReference type="ARBA" id="ARBA00022475"/>
    </source>
</evidence>
<feature type="region of interest" description="Disordered" evidence="7">
    <location>
        <begin position="887"/>
        <end position="919"/>
    </location>
</feature>
<feature type="transmembrane region" description="Helical" evidence="8">
    <location>
        <begin position="2085"/>
        <end position="2103"/>
    </location>
</feature>
<keyword evidence="6 8" id="KW-0472">Membrane</keyword>
<feature type="compositionally biased region" description="Polar residues" evidence="7">
    <location>
        <begin position="1275"/>
        <end position="1285"/>
    </location>
</feature>
<reference evidence="10 11" key="2">
    <citation type="journal article" date="2015" name="Eukaryot. Cell">
        <title>Genetic mapping reveals that sinefungin resistance in Toxoplasma gondii is controlled by a putative amino acid transporter locus that can be used as a negative selectable marker.</title>
        <authorList>
            <person name="Behnke M.S."/>
            <person name="Khan A."/>
            <person name="Sibley L.D."/>
        </authorList>
    </citation>
    <scope>NUCLEOTIDE SEQUENCE [LARGE SCALE GENOMIC DNA]</scope>
    <source>
        <strain evidence="10 11">VAND</strain>
    </source>
</reference>
<accession>A0A086PHQ4</accession>
<feature type="compositionally biased region" description="Basic and acidic residues" evidence="7">
    <location>
        <begin position="957"/>
        <end position="982"/>
    </location>
</feature>
<feature type="region of interest" description="Disordered" evidence="7">
    <location>
        <begin position="1210"/>
        <end position="1233"/>
    </location>
</feature>
<feature type="chain" id="PRO_5001813365" evidence="9">
    <location>
        <begin position="23"/>
        <end position="2870"/>
    </location>
</feature>
<feature type="compositionally biased region" description="Basic and acidic residues" evidence="7">
    <location>
        <begin position="887"/>
        <end position="910"/>
    </location>
</feature>
<evidence type="ECO:0000256" key="5">
    <source>
        <dbReference type="ARBA" id="ARBA00022989"/>
    </source>
</evidence>
<evidence type="ECO:0000256" key="6">
    <source>
        <dbReference type="ARBA" id="ARBA00023136"/>
    </source>
</evidence>
<protein>
    <submittedName>
        <fullName evidence="10">Putative transmembrane protein</fullName>
    </submittedName>
</protein>